<accession>A0A8H3YD26</accession>
<dbReference type="AlphaFoldDB" id="A0A8H3YD26"/>
<feature type="compositionally biased region" description="Polar residues" evidence="1">
    <location>
        <begin position="210"/>
        <end position="233"/>
    </location>
</feature>
<protein>
    <submittedName>
        <fullName evidence="2">Uncharacterized protein</fullName>
    </submittedName>
</protein>
<evidence type="ECO:0000256" key="1">
    <source>
        <dbReference type="SAM" id="MobiDB-lite"/>
    </source>
</evidence>
<feature type="region of interest" description="Disordered" evidence="1">
    <location>
        <begin position="204"/>
        <end position="233"/>
    </location>
</feature>
<name>A0A8H3YD26_9TREE</name>
<dbReference type="Proteomes" id="UP000620104">
    <property type="component" value="Unassembled WGS sequence"/>
</dbReference>
<feature type="region of interest" description="Disordered" evidence="1">
    <location>
        <begin position="372"/>
        <end position="456"/>
    </location>
</feature>
<keyword evidence="3" id="KW-1185">Reference proteome</keyword>
<proteinExistence type="predicted"/>
<dbReference type="OrthoDB" id="3357341at2759"/>
<dbReference type="EMBL" id="BLZA01000005">
    <property type="protein sequence ID" value="GHJ83862.1"/>
    <property type="molecule type" value="Genomic_DNA"/>
</dbReference>
<evidence type="ECO:0000313" key="2">
    <source>
        <dbReference type="EMBL" id="GHJ83862.1"/>
    </source>
</evidence>
<sequence>MSLLDANLYTLLIRPSPSDPRNLTQLIEPSRGSEVRYLRYRGRLSSTPPADSNQIDSEDPTIAFGGYDASLVDAYTSVRLASCSSAQPSYKAKKRRLELHNPDMSIPFEFSGSLGFEWQFTYEEKHIKWSRPAFGSDYVCAVDRKPDPSVQICVAKPPAKGKDGVIQLLDYNISRFDFQDLKGLELAMYMSLLAIIDAAEDKISSRKEGSPQQSRAASTAPPNASSIVPSRSNASDSAEMLSLQALNFNADPNEVYIPATGPTEPLVTRCIDLLGDDSLLFVVLRSATPDAVRRVIEVADATKRARHRMGLDQEGRGLYQYVIEDERDSPKTKTAGPRVIKLDDVPIEKERKYLPPERIAIYLSKIELPELQPKSTPGNISPGAINGTGSRIARNGHLTQPVAPIPRRGCNLPGDPSPSLAPPFPEKKKPASPVAKEPAQTDDKSSRISRLFRSKS</sequence>
<organism evidence="2 3">
    <name type="scientific">Naganishia liquefaciens</name>
    <dbReference type="NCBI Taxonomy" id="104408"/>
    <lineage>
        <taxon>Eukaryota</taxon>
        <taxon>Fungi</taxon>
        <taxon>Dikarya</taxon>
        <taxon>Basidiomycota</taxon>
        <taxon>Agaricomycotina</taxon>
        <taxon>Tremellomycetes</taxon>
        <taxon>Filobasidiales</taxon>
        <taxon>Filobasidiaceae</taxon>
        <taxon>Naganishia</taxon>
    </lineage>
</organism>
<evidence type="ECO:0000313" key="3">
    <source>
        <dbReference type="Proteomes" id="UP000620104"/>
    </source>
</evidence>
<comment type="caution">
    <text evidence="2">The sequence shown here is derived from an EMBL/GenBank/DDBJ whole genome shotgun (WGS) entry which is preliminary data.</text>
</comment>
<feature type="compositionally biased region" description="Pro residues" evidence="1">
    <location>
        <begin position="415"/>
        <end position="424"/>
    </location>
</feature>
<reference evidence="2" key="1">
    <citation type="submission" date="2020-07" db="EMBL/GenBank/DDBJ databases">
        <title>Draft Genome Sequence of a Deep-Sea Yeast, Naganishia (Cryptococcus) liquefaciens strain N6.</title>
        <authorList>
            <person name="Han Y.W."/>
            <person name="Kajitani R."/>
            <person name="Morimoto H."/>
            <person name="Parhat M."/>
            <person name="Tsubouchi H."/>
            <person name="Bakenova O."/>
            <person name="Ogata M."/>
            <person name="Argunhan B."/>
            <person name="Aoki R."/>
            <person name="Kajiwara S."/>
            <person name="Itoh T."/>
            <person name="Iwasaki H."/>
        </authorList>
    </citation>
    <scope>NUCLEOTIDE SEQUENCE</scope>
    <source>
        <strain evidence="2">N6</strain>
    </source>
</reference>
<gene>
    <name evidence="2" type="ORF">NliqN6_0264</name>
</gene>